<dbReference type="AlphaFoldDB" id="I3Z0S0"/>
<feature type="chain" id="PRO_5003684204" evidence="1">
    <location>
        <begin position="27"/>
        <end position="68"/>
    </location>
</feature>
<feature type="signal peptide" evidence="1">
    <location>
        <begin position="1"/>
        <end position="26"/>
    </location>
</feature>
<protein>
    <submittedName>
        <fullName evidence="2">Uncharacterized protein</fullName>
    </submittedName>
</protein>
<keyword evidence="3" id="KW-1185">Reference proteome</keyword>
<dbReference type="HOGENOM" id="CLU_2785534_0_0_10"/>
<keyword evidence="1" id="KW-0732">Signal</keyword>
<evidence type="ECO:0000313" key="2">
    <source>
        <dbReference type="EMBL" id="AFL82838.1"/>
    </source>
</evidence>
<dbReference type="EMBL" id="CP003281">
    <property type="protein sequence ID" value="AFL82838.1"/>
    <property type="molecule type" value="Genomic_DNA"/>
</dbReference>
<gene>
    <name evidence="2" type="ordered locus">Belba_0167</name>
</gene>
<dbReference type="STRING" id="866536.Belba_0167"/>
<evidence type="ECO:0000256" key="1">
    <source>
        <dbReference type="SAM" id="SignalP"/>
    </source>
</evidence>
<accession>I3Z0S0</accession>
<evidence type="ECO:0000313" key="3">
    <source>
        <dbReference type="Proteomes" id="UP000006050"/>
    </source>
</evidence>
<dbReference type="Proteomes" id="UP000006050">
    <property type="component" value="Chromosome"/>
</dbReference>
<dbReference type="KEGG" id="bbd:Belba_0167"/>
<sequence length="68" mass="7186">MKNVTLKKKIMLVASSAAIIASTGFTFNQPAENVVAPSSTTEMPQVYWGTCNSPGGGCFLMPTFVVTN</sequence>
<name>I3Z0S0_BELBD</name>
<reference evidence="3" key="1">
    <citation type="submission" date="2012-06" db="EMBL/GenBank/DDBJ databases">
        <title>The complete genome of Belliella baltica DSM 15883.</title>
        <authorList>
            <person name="Lucas S."/>
            <person name="Copeland A."/>
            <person name="Lapidus A."/>
            <person name="Goodwin L."/>
            <person name="Pitluck S."/>
            <person name="Peters L."/>
            <person name="Mikhailova N."/>
            <person name="Davenport K."/>
            <person name="Kyrpides N."/>
            <person name="Mavromatis K."/>
            <person name="Pagani I."/>
            <person name="Ivanova N."/>
            <person name="Ovchinnikova G."/>
            <person name="Zeytun A."/>
            <person name="Detter J.C."/>
            <person name="Han C."/>
            <person name="Land M."/>
            <person name="Hauser L."/>
            <person name="Markowitz V."/>
            <person name="Cheng J.-F."/>
            <person name="Hugenholtz P."/>
            <person name="Woyke T."/>
            <person name="Wu D."/>
            <person name="Tindall B."/>
            <person name="Pomrenke H."/>
            <person name="Brambilla E."/>
            <person name="Klenk H.-P."/>
            <person name="Eisen J.A."/>
        </authorList>
    </citation>
    <scope>NUCLEOTIDE SEQUENCE [LARGE SCALE GENOMIC DNA]</scope>
    <source>
        <strain evidence="3">DSM 15883 / CIP 108006 / LMG 21964 / BA134</strain>
    </source>
</reference>
<organism evidence="2 3">
    <name type="scientific">Belliella baltica (strain DSM 15883 / CIP 108006 / LMG 21964 / BA134)</name>
    <dbReference type="NCBI Taxonomy" id="866536"/>
    <lineage>
        <taxon>Bacteria</taxon>
        <taxon>Pseudomonadati</taxon>
        <taxon>Bacteroidota</taxon>
        <taxon>Cytophagia</taxon>
        <taxon>Cytophagales</taxon>
        <taxon>Cyclobacteriaceae</taxon>
        <taxon>Belliella</taxon>
    </lineage>
</organism>
<proteinExistence type="predicted"/>